<keyword evidence="3 5" id="KW-0698">rRNA processing</keyword>
<keyword evidence="1 5" id="KW-0963">Cytoplasm</keyword>
<dbReference type="InterPro" id="IPR056792">
    <property type="entry name" value="PRC_RimM"/>
</dbReference>
<dbReference type="Pfam" id="PF24986">
    <property type="entry name" value="PRC_RimM"/>
    <property type="match status" value="1"/>
</dbReference>
<dbReference type="GO" id="GO:0042274">
    <property type="term" value="P:ribosomal small subunit biogenesis"/>
    <property type="evidence" value="ECO:0007669"/>
    <property type="project" value="UniProtKB-UniRule"/>
</dbReference>
<dbReference type="InterPro" id="IPR011961">
    <property type="entry name" value="RimM"/>
</dbReference>
<comment type="subunit">
    <text evidence="5">Binds ribosomal protein uS19.</text>
</comment>
<dbReference type="Gene3D" id="2.40.30.60">
    <property type="entry name" value="RimM"/>
    <property type="match status" value="1"/>
</dbReference>
<name>A0A5B7WT10_9MICC</name>
<dbReference type="GO" id="GO:0005840">
    <property type="term" value="C:ribosome"/>
    <property type="evidence" value="ECO:0007669"/>
    <property type="project" value="InterPro"/>
</dbReference>
<dbReference type="InterPro" id="IPR002676">
    <property type="entry name" value="RimM_N"/>
</dbReference>
<dbReference type="KEGG" id="gcr:GcLGCM259_1277"/>
<keyword evidence="4 5" id="KW-0143">Chaperone</keyword>
<proteinExistence type="inferred from homology"/>
<evidence type="ECO:0000313" key="9">
    <source>
        <dbReference type="Proteomes" id="UP000307000"/>
    </source>
</evidence>
<dbReference type="HAMAP" id="MF_00014">
    <property type="entry name" value="Ribosome_mat_RimM"/>
    <property type="match status" value="1"/>
</dbReference>
<dbReference type="InterPro" id="IPR036976">
    <property type="entry name" value="RimM_N_sf"/>
</dbReference>
<feature type="domain" description="RimM N-terminal" evidence="6">
    <location>
        <begin position="4"/>
        <end position="84"/>
    </location>
</feature>
<evidence type="ECO:0000256" key="4">
    <source>
        <dbReference type="ARBA" id="ARBA00023186"/>
    </source>
</evidence>
<keyword evidence="9" id="KW-1185">Reference proteome</keyword>
<accession>A0A5B7WT10</accession>
<evidence type="ECO:0000313" key="8">
    <source>
        <dbReference type="EMBL" id="QCY47012.1"/>
    </source>
</evidence>
<comment type="subcellular location">
    <subcellularLocation>
        <location evidence="5">Cytoplasm</location>
    </subcellularLocation>
</comment>
<dbReference type="Gene3D" id="2.30.30.240">
    <property type="entry name" value="PRC-barrel domain"/>
    <property type="match status" value="1"/>
</dbReference>
<dbReference type="GO" id="GO:0043022">
    <property type="term" value="F:ribosome binding"/>
    <property type="evidence" value="ECO:0007669"/>
    <property type="project" value="InterPro"/>
</dbReference>
<dbReference type="PANTHER" id="PTHR33692:SF1">
    <property type="entry name" value="RIBOSOME MATURATION FACTOR RIMM"/>
    <property type="match status" value="1"/>
</dbReference>
<feature type="domain" description="Ribosome maturation factor RimM PRC barrel" evidence="7">
    <location>
        <begin position="98"/>
        <end position="164"/>
    </location>
</feature>
<reference evidence="8 9" key="1">
    <citation type="submission" date="2018-12" db="EMBL/GenBank/DDBJ databases">
        <title>Complete Genome Sequence of Glutamicibacter creatinolyticus strain LGCM259,isolated from an abscess of a 12-year-old mare in Italy.</title>
        <authorList>
            <person name="Santos R.G."/>
            <person name="Silva A.L."/>
            <person name="Seyffert N."/>
            <person name="Castro T.L.P."/>
            <person name="Attili A.R."/>
            <person name="Rifici C."/>
            <person name="Mazzullo G."/>
            <person name="Brenig B."/>
            <person name="Venanzi F."/>
            <person name="Azevedo V."/>
        </authorList>
    </citation>
    <scope>NUCLEOTIDE SEQUENCE [LARGE SCALE GENOMIC DNA]</scope>
    <source>
        <strain evidence="8 9">LGCM 259</strain>
    </source>
</reference>
<dbReference type="SUPFAM" id="SSF50346">
    <property type="entry name" value="PRC-barrel domain"/>
    <property type="match status" value="1"/>
</dbReference>
<dbReference type="SUPFAM" id="SSF50447">
    <property type="entry name" value="Translation proteins"/>
    <property type="match status" value="1"/>
</dbReference>
<dbReference type="GO" id="GO:0006364">
    <property type="term" value="P:rRNA processing"/>
    <property type="evidence" value="ECO:0007669"/>
    <property type="project" value="UniProtKB-UniRule"/>
</dbReference>
<protein>
    <recommendedName>
        <fullName evidence="5">Ribosome maturation factor RimM</fullName>
    </recommendedName>
</protein>
<gene>
    <name evidence="5 8" type="primary">rimM</name>
    <name evidence="8" type="ORF">GcLGCM259_1277</name>
</gene>
<comment type="function">
    <text evidence="5">An accessory protein needed during the final step in the assembly of 30S ribosomal subunit, possibly for assembly of the head region. Essential for efficient processing of 16S rRNA. May be needed both before and after RbfA during the maturation of 16S rRNA. It has affinity for free ribosomal 30S subunits but not for 70S ribosomes.</text>
</comment>
<evidence type="ECO:0000259" key="7">
    <source>
        <dbReference type="Pfam" id="PF24986"/>
    </source>
</evidence>
<comment type="similarity">
    <text evidence="5">Belongs to the RimM family.</text>
</comment>
<evidence type="ECO:0000256" key="5">
    <source>
        <dbReference type="HAMAP-Rule" id="MF_00014"/>
    </source>
</evidence>
<dbReference type="PANTHER" id="PTHR33692">
    <property type="entry name" value="RIBOSOME MATURATION FACTOR RIMM"/>
    <property type="match status" value="1"/>
</dbReference>
<keyword evidence="2 5" id="KW-0690">Ribosome biogenesis</keyword>
<dbReference type="EMBL" id="CP034412">
    <property type="protein sequence ID" value="QCY47012.1"/>
    <property type="molecule type" value="Genomic_DNA"/>
</dbReference>
<evidence type="ECO:0000256" key="2">
    <source>
        <dbReference type="ARBA" id="ARBA00022517"/>
    </source>
</evidence>
<dbReference type="InterPro" id="IPR009000">
    <property type="entry name" value="Transl_B-barrel_sf"/>
</dbReference>
<dbReference type="NCBIfam" id="TIGR02273">
    <property type="entry name" value="16S_RimM"/>
    <property type="match status" value="1"/>
</dbReference>
<evidence type="ECO:0000256" key="3">
    <source>
        <dbReference type="ARBA" id="ARBA00022552"/>
    </source>
</evidence>
<comment type="domain">
    <text evidence="5">The PRC barrel domain binds ribosomal protein uS19.</text>
</comment>
<dbReference type="GO" id="GO:0005737">
    <property type="term" value="C:cytoplasm"/>
    <property type="evidence" value="ECO:0007669"/>
    <property type="project" value="UniProtKB-SubCell"/>
</dbReference>
<dbReference type="InterPro" id="IPR011033">
    <property type="entry name" value="PRC_barrel-like_sf"/>
</dbReference>
<evidence type="ECO:0000259" key="6">
    <source>
        <dbReference type="Pfam" id="PF01782"/>
    </source>
</evidence>
<organism evidence="8 9">
    <name type="scientific">Glutamicibacter creatinolyticus</name>
    <dbReference type="NCBI Taxonomy" id="162496"/>
    <lineage>
        <taxon>Bacteria</taxon>
        <taxon>Bacillati</taxon>
        <taxon>Actinomycetota</taxon>
        <taxon>Actinomycetes</taxon>
        <taxon>Micrococcales</taxon>
        <taxon>Micrococcaceae</taxon>
        <taxon>Glutamicibacter</taxon>
    </lineage>
</organism>
<sequence>MRMQVARIGKPHGIRGEVTVQVLTDAPEERFVKGAQFHVVNGPVERLTIRSARWNKAILLLGFEEIADRNAAETLRQARLEFDTEDEQEDDQDQWYEHELVDLKVMLEGEQVGVITEMRTGTAQDLLVFKGNDGEEVFLPFVEEFVPEIDLEAGTMTITPPAGLLEVNREEGGKN</sequence>
<evidence type="ECO:0000256" key="1">
    <source>
        <dbReference type="ARBA" id="ARBA00022490"/>
    </source>
</evidence>
<dbReference type="Proteomes" id="UP000307000">
    <property type="component" value="Chromosome"/>
</dbReference>
<dbReference type="AlphaFoldDB" id="A0A5B7WT10"/>
<dbReference type="Pfam" id="PF01782">
    <property type="entry name" value="RimM"/>
    <property type="match status" value="1"/>
</dbReference>